<reference evidence="1" key="1">
    <citation type="submission" date="2004-07" db="EMBL/GenBank/DDBJ databases">
        <authorList>
            <person name="Town C.D."/>
        </authorList>
    </citation>
    <scope>NUCLEOTIDE SEQUENCE</scope>
</reference>
<sequence>MFSPNFKHFKTTSTRFSMTASARREQHERNEAEGRMGKCRGMRHCDDGR</sequence>
<organism evidence="1">
    <name type="scientific">Medicago truncatula</name>
    <name type="common">Barrel medic</name>
    <name type="synonym">Medicago tribuloides</name>
    <dbReference type="NCBI Taxonomy" id="3880"/>
    <lineage>
        <taxon>Eukaryota</taxon>
        <taxon>Viridiplantae</taxon>
        <taxon>Streptophyta</taxon>
        <taxon>Embryophyta</taxon>
        <taxon>Tracheophyta</taxon>
        <taxon>Spermatophyta</taxon>
        <taxon>Magnoliopsida</taxon>
        <taxon>eudicotyledons</taxon>
        <taxon>Gunneridae</taxon>
        <taxon>Pentapetalae</taxon>
        <taxon>rosids</taxon>
        <taxon>fabids</taxon>
        <taxon>Fabales</taxon>
        <taxon>Fabaceae</taxon>
        <taxon>Papilionoideae</taxon>
        <taxon>50 kb inversion clade</taxon>
        <taxon>NPAAA clade</taxon>
        <taxon>Hologalegina</taxon>
        <taxon>IRL clade</taxon>
        <taxon>Trifolieae</taxon>
        <taxon>Medicago</taxon>
    </lineage>
</organism>
<proteinExistence type="predicted"/>
<reference evidence="1" key="2">
    <citation type="submission" date="2007-03" db="EMBL/GenBank/DDBJ databases">
        <authorList>
            <consortium name="The International Medicago Genome Annotation Group"/>
        </authorList>
    </citation>
    <scope>NUCLEOTIDE SEQUENCE</scope>
</reference>
<name>Q2HUM4_MEDTR</name>
<accession>Q2HUM4</accession>
<gene>
    <name evidence="1" type="ORF">MtrDRAFT_AC149130g39v2</name>
</gene>
<evidence type="ECO:0000313" key="1">
    <source>
        <dbReference type="EMBL" id="ABD28639.2"/>
    </source>
</evidence>
<dbReference type="EMBL" id="AC149130">
    <property type="protein sequence ID" value="ABD28639.2"/>
    <property type="molecule type" value="Genomic_DNA"/>
</dbReference>
<dbReference type="AlphaFoldDB" id="Q2HUM4"/>
<protein>
    <submittedName>
        <fullName evidence="1">Uncharacterized protein</fullName>
    </submittedName>
</protein>